<dbReference type="Proteomes" id="UP000828048">
    <property type="component" value="Chromosome 1"/>
</dbReference>
<gene>
    <name evidence="1" type="ORF">Vadar_013753</name>
</gene>
<reference evidence="1 2" key="1">
    <citation type="journal article" date="2021" name="Hortic Res">
        <title>High-quality reference genome and annotation aids understanding of berry development for evergreen blueberry (Vaccinium darrowii).</title>
        <authorList>
            <person name="Yu J."/>
            <person name="Hulse-Kemp A.M."/>
            <person name="Babiker E."/>
            <person name="Staton M."/>
        </authorList>
    </citation>
    <scope>NUCLEOTIDE SEQUENCE [LARGE SCALE GENOMIC DNA]</scope>
    <source>
        <strain evidence="2">cv. NJ 8807/NJ 8810</strain>
        <tissue evidence="1">Young leaf</tissue>
    </source>
</reference>
<comment type="caution">
    <text evidence="1">The sequence shown here is derived from an EMBL/GenBank/DDBJ whole genome shotgun (WGS) entry which is preliminary data.</text>
</comment>
<protein>
    <submittedName>
        <fullName evidence="1">Uncharacterized protein</fullName>
    </submittedName>
</protein>
<accession>A0ACB7XRP3</accession>
<dbReference type="EMBL" id="CM037151">
    <property type="protein sequence ID" value="KAH7843198.1"/>
    <property type="molecule type" value="Genomic_DNA"/>
</dbReference>
<evidence type="ECO:0000313" key="1">
    <source>
        <dbReference type="EMBL" id="KAH7843198.1"/>
    </source>
</evidence>
<evidence type="ECO:0000313" key="2">
    <source>
        <dbReference type="Proteomes" id="UP000828048"/>
    </source>
</evidence>
<proteinExistence type="predicted"/>
<name>A0ACB7XRP3_9ERIC</name>
<sequence>MVLDAMEGFYSANSKADKDNVLLVVRRICVALLEELMGLKPEISTEVKGRANKLAVEWRGKVSVDGKNPLEAFGFLNLVGAFVLVDEFRMEDLVEFAGVVASYEQATKLYREEARTKEVMALKFAIEIITVHELESEYPKENLERQITEQQREHFHQGLLPSLGSSPTNGSGVEASVLEFLPQLVWHQFQGLMLLPHQRVLHFSSLIYIHQICCQIILLQVFLET</sequence>
<keyword evidence="2" id="KW-1185">Reference proteome</keyword>
<organism evidence="1 2">
    <name type="scientific">Vaccinium darrowii</name>
    <dbReference type="NCBI Taxonomy" id="229202"/>
    <lineage>
        <taxon>Eukaryota</taxon>
        <taxon>Viridiplantae</taxon>
        <taxon>Streptophyta</taxon>
        <taxon>Embryophyta</taxon>
        <taxon>Tracheophyta</taxon>
        <taxon>Spermatophyta</taxon>
        <taxon>Magnoliopsida</taxon>
        <taxon>eudicotyledons</taxon>
        <taxon>Gunneridae</taxon>
        <taxon>Pentapetalae</taxon>
        <taxon>asterids</taxon>
        <taxon>Ericales</taxon>
        <taxon>Ericaceae</taxon>
        <taxon>Vaccinioideae</taxon>
        <taxon>Vaccinieae</taxon>
        <taxon>Vaccinium</taxon>
    </lineage>
</organism>